<comment type="caution">
    <text evidence="2">The sequence shown here is derived from an EMBL/GenBank/DDBJ whole genome shotgun (WGS) entry which is preliminary data.</text>
</comment>
<protein>
    <submittedName>
        <fullName evidence="2">Uncharacterized protein</fullName>
    </submittedName>
</protein>
<evidence type="ECO:0000313" key="3">
    <source>
        <dbReference type="Proteomes" id="UP001604336"/>
    </source>
</evidence>
<feature type="region of interest" description="Disordered" evidence="1">
    <location>
        <begin position="1"/>
        <end position="25"/>
    </location>
</feature>
<feature type="region of interest" description="Disordered" evidence="1">
    <location>
        <begin position="94"/>
        <end position="125"/>
    </location>
</feature>
<gene>
    <name evidence="2" type="ORF">Adt_17844</name>
</gene>
<accession>A0ABD1THW6</accession>
<dbReference type="EMBL" id="JBFOLK010000005">
    <property type="protein sequence ID" value="KAL2512244.1"/>
    <property type="molecule type" value="Genomic_DNA"/>
</dbReference>
<proteinExistence type="predicted"/>
<reference evidence="3" key="1">
    <citation type="submission" date="2024-07" db="EMBL/GenBank/DDBJ databases">
        <title>Two chromosome-level genome assemblies of Korean endemic species Abeliophyllum distichum and Forsythia ovata (Oleaceae).</title>
        <authorList>
            <person name="Jang H."/>
        </authorList>
    </citation>
    <scope>NUCLEOTIDE SEQUENCE [LARGE SCALE GENOMIC DNA]</scope>
</reference>
<sequence>MMEMLRRIAGPPHTPAAEAPPTADAPLAVEIPPVVEILPSETVQTYDAKPTSRHSIPVNWESILNDKVEEAIARRKNRVRPISIKEYPFTEDVMTAPLPPKFKEPTGEFDGTGDPIDQYECSKTG</sequence>
<name>A0ABD1THW6_9LAMI</name>
<dbReference type="Proteomes" id="UP001604336">
    <property type="component" value="Unassembled WGS sequence"/>
</dbReference>
<keyword evidence="3" id="KW-1185">Reference proteome</keyword>
<feature type="compositionally biased region" description="Low complexity" evidence="1">
    <location>
        <begin position="9"/>
        <end position="25"/>
    </location>
</feature>
<evidence type="ECO:0000256" key="1">
    <source>
        <dbReference type="SAM" id="MobiDB-lite"/>
    </source>
</evidence>
<evidence type="ECO:0000313" key="2">
    <source>
        <dbReference type="EMBL" id="KAL2512244.1"/>
    </source>
</evidence>
<organism evidence="2 3">
    <name type="scientific">Abeliophyllum distichum</name>
    <dbReference type="NCBI Taxonomy" id="126358"/>
    <lineage>
        <taxon>Eukaryota</taxon>
        <taxon>Viridiplantae</taxon>
        <taxon>Streptophyta</taxon>
        <taxon>Embryophyta</taxon>
        <taxon>Tracheophyta</taxon>
        <taxon>Spermatophyta</taxon>
        <taxon>Magnoliopsida</taxon>
        <taxon>eudicotyledons</taxon>
        <taxon>Gunneridae</taxon>
        <taxon>Pentapetalae</taxon>
        <taxon>asterids</taxon>
        <taxon>lamiids</taxon>
        <taxon>Lamiales</taxon>
        <taxon>Oleaceae</taxon>
        <taxon>Forsythieae</taxon>
        <taxon>Abeliophyllum</taxon>
    </lineage>
</organism>
<dbReference type="AlphaFoldDB" id="A0ABD1THW6"/>